<organism evidence="1 2">
    <name type="scientific">Caproiciproducens galactitolivorans</name>
    <dbReference type="NCBI Taxonomy" id="642589"/>
    <lineage>
        <taxon>Bacteria</taxon>
        <taxon>Bacillati</taxon>
        <taxon>Bacillota</taxon>
        <taxon>Clostridia</taxon>
        <taxon>Eubacteriales</taxon>
        <taxon>Acutalibacteraceae</taxon>
        <taxon>Caproiciproducens</taxon>
    </lineage>
</organism>
<dbReference type="Proteomes" id="UP000297714">
    <property type="component" value="Unassembled WGS sequence"/>
</dbReference>
<sequence length="121" mass="13169">MSTKELICTVCPNSCNVTVELNKKGEPVKIAGNRCPRGEAFAKQEITCPMRVITSTVVLRGEDGRDALLPVRSSDAFPLSKHAQTMELLRHITVRAPVKMGDVVIHNVLDTGVDIIASRDS</sequence>
<evidence type="ECO:0000313" key="1">
    <source>
        <dbReference type="EMBL" id="TGJ75795.1"/>
    </source>
</evidence>
<name>A0A4Z0Y8C3_9FIRM</name>
<dbReference type="OrthoDB" id="9811531at2"/>
<dbReference type="InterPro" id="IPR036593">
    <property type="entry name" value="CPE0013-like_sf"/>
</dbReference>
<evidence type="ECO:0000313" key="2">
    <source>
        <dbReference type="Proteomes" id="UP000297714"/>
    </source>
</evidence>
<dbReference type="PANTHER" id="PTHR39450">
    <property type="entry name" value="MOLYBDOPTERIN OXIDOREDUCTASE, 4FE-4S CLUSTER-BINDING SUBUNIT"/>
    <property type="match status" value="1"/>
</dbReference>
<dbReference type="SUPFAM" id="SSF160148">
    <property type="entry name" value="CPE0013-like"/>
    <property type="match status" value="1"/>
</dbReference>
<accession>A0A4Z0Y8C3</accession>
<keyword evidence="2" id="KW-1185">Reference proteome</keyword>
<proteinExistence type="predicted"/>
<dbReference type="EMBL" id="SRMQ01000010">
    <property type="protein sequence ID" value="TGJ75795.1"/>
    <property type="molecule type" value="Genomic_DNA"/>
</dbReference>
<dbReference type="Pfam" id="PF07892">
    <property type="entry name" value="DUF1667"/>
    <property type="match status" value="1"/>
</dbReference>
<dbReference type="InterPro" id="IPR012460">
    <property type="entry name" value="DUF1667"/>
</dbReference>
<dbReference type="PANTHER" id="PTHR39450:SF1">
    <property type="entry name" value="DUF1667 DOMAIN-CONTAINING PROTEIN"/>
    <property type="match status" value="1"/>
</dbReference>
<dbReference type="AlphaFoldDB" id="A0A4Z0Y8C3"/>
<gene>
    <name evidence="1" type="ORF">CAGA_20020</name>
</gene>
<dbReference type="RefSeq" id="WP_135660373.1">
    <property type="nucleotide sequence ID" value="NZ_JAJUFJ010000009.1"/>
</dbReference>
<dbReference type="Gene3D" id="3.10.530.10">
    <property type="entry name" value="CPE0013-like"/>
    <property type="match status" value="1"/>
</dbReference>
<protein>
    <recommendedName>
        <fullName evidence="3">4Fe-4S Mo/W bis-MGD-type domain-containing protein</fullName>
    </recommendedName>
</protein>
<reference evidence="1 2" key="1">
    <citation type="submission" date="2019-04" db="EMBL/GenBank/DDBJ databases">
        <authorList>
            <person name="Poehlein A."/>
            <person name="Bengelsdorf F.R."/>
            <person name="Duerre P."/>
            <person name="Daniel R."/>
        </authorList>
    </citation>
    <scope>NUCLEOTIDE SEQUENCE [LARGE SCALE GENOMIC DNA]</scope>
    <source>
        <strain evidence="1 2">BS-1</strain>
    </source>
</reference>
<evidence type="ECO:0008006" key="3">
    <source>
        <dbReference type="Google" id="ProtNLM"/>
    </source>
</evidence>
<comment type="caution">
    <text evidence="1">The sequence shown here is derived from an EMBL/GenBank/DDBJ whole genome shotgun (WGS) entry which is preliminary data.</text>
</comment>